<dbReference type="GO" id="GO:0003723">
    <property type="term" value="F:RNA binding"/>
    <property type="evidence" value="ECO:0007669"/>
    <property type="project" value="TreeGrafter"/>
</dbReference>
<protein>
    <recommendedName>
        <fullName evidence="2">Xrn1 N-terminal domain-containing protein</fullName>
    </recommendedName>
</protein>
<evidence type="ECO:0000313" key="4">
    <source>
        <dbReference type="Proteomes" id="UP000026961"/>
    </source>
</evidence>
<dbReference type="PANTHER" id="PTHR12341:SF74">
    <property type="entry name" value="5'-3' EXORIBONUCLEASE 4"/>
    <property type="match status" value="1"/>
</dbReference>
<dbReference type="EnsemblPlants" id="OGLUM07G07470.5">
    <property type="protein sequence ID" value="OGLUM07G07470.5"/>
    <property type="gene ID" value="OGLUM07G07470"/>
</dbReference>
<dbReference type="Pfam" id="PF03159">
    <property type="entry name" value="XRN_N"/>
    <property type="match status" value="1"/>
</dbReference>
<name>A0A0E0AHH5_9ORYZ</name>
<accession>A0A0E0AHH5</accession>
<evidence type="ECO:0000313" key="3">
    <source>
        <dbReference type="EnsemblPlants" id="OGLUM07G07470.5"/>
    </source>
</evidence>
<dbReference type="Gramene" id="OGLUM07G07470.5">
    <property type="protein sequence ID" value="OGLUM07G07470.5"/>
    <property type="gene ID" value="OGLUM07G07470"/>
</dbReference>
<feature type="domain" description="Xrn1 N-terminal" evidence="2">
    <location>
        <begin position="87"/>
        <end position="156"/>
    </location>
</feature>
<feature type="compositionally biased region" description="Pro residues" evidence="1">
    <location>
        <begin position="12"/>
        <end position="26"/>
    </location>
</feature>
<dbReference type="GO" id="GO:0000956">
    <property type="term" value="P:nuclear-transcribed mRNA catabolic process"/>
    <property type="evidence" value="ECO:0007669"/>
    <property type="project" value="TreeGrafter"/>
</dbReference>
<dbReference type="Gene3D" id="3.40.50.12390">
    <property type="match status" value="1"/>
</dbReference>
<reference evidence="3" key="2">
    <citation type="submission" date="2018-05" db="EMBL/GenBank/DDBJ databases">
        <title>OgluRS3 (Oryza glumaepatula Reference Sequence Version 3).</title>
        <authorList>
            <person name="Zhang J."/>
            <person name="Kudrna D."/>
            <person name="Lee S."/>
            <person name="Talag J."/>
            <person name="Welchert J."/>
            <person name="Wing R.A."/>
        </authorList>
    </citation>
    <scope>NUCLEOTIDE SEQUENCE [LARGE SCALE GENOMIC DNA]</scope>
</reference>
<evidence type="ECO:0000256" key="1">
    <source>
        <dbReference type="SAM" id="MobiDB-lite"/>
    </source>
</evidence>
<dbReference type="GO" id="GO:0004534">
    <property type="term" value="F:5'-3' RNA exonuclease activity"/>
    <property type="evidence" value="ECO:0007669"/>
    <property type="project" value="TreeGrafter"/>
</dbReference>
<feature type="compositionally biased region" description="Pro residues" evidence="1">
    <location>
        <begin position="40"/>
        <end position="52"/>
    </location>
</feature>
<organism evidence="3">
    <name type="scientific">Oryza glumipatula</name>
    <dbReference type="NCBI Taxonomy" id="40148"/>
    <lineage>
        <taxon>Eukaryota</taxon>
        <taxon>Viridiplantae</taxon>
        <taxon>Streptophyta</taxon>
        <taxon>Embryophyta</taxon>
        <taxon>Tracheophyta</taxon>
        <taxon>Spermatophyta</taxon>
        <taxon>Magnoliopsida</taxon>
        <taxon>Liliopsida</taxon>
        <taxon>Poales</taxon>
        <taxon>Poaceae</taxon>
        <taxon>BOP clade</taxon>
        <taxon>Oryzoideae</taxon>
        <taxon>Oryzeae</taxon>
        <taxon>Oryzinae</taxon>
        <taxon>Oryza</taxon>
    </lineage>
</organism>
<dbReference type="InterPro" id="IPR004859">
    <property type="entry name" value="Xrn1_N"/>
</dbReference>
<dbReference type="Proteomes" id="UP000026961">
    <property type="component" value="Chromosome 7"/>
</dbReference>
<dbReference type="AlphaFoldDB" id="A0A0E0AHH5"/>
<evidence type="ECO:0000259" key="2">
    <source>
        <dbReference type="Pfam" id="PF03159"/>
    </source>
</evidence>
<dbReference type="GO" id="GO:0005634">
    <property type="term" value="C:nucleus"/>
    <property type="evidence" value="ECO:0007669"/>
    <property type="project" value="TreeGrafter"/>
</dbReference>
<keyword evidence="4" id="KW-1185">Reference proteome</keyword>
<dbReference type="HOGENOM" id="CLU_995270_0_0_1"/>
<dbReference type="InterPro" id="IPR027073">
    <property type="entry name" value="5_3_exoribonuclease"/>
</dbReference>
<dbReference type="eggNOG" id="KOG2044">
    <property type="taxonomic scope" value="Eukaryota"/>
</dbReference>
<dbReference type="STRING" id="40148.A0A0E0AHH5"/>
<reference evidence="3" key="1">
    <citation type="submission" date="2015-04" db="UniProtKB">
        <authorList>
            <consortium name="EnsemblPlants"/>
        </authorList>
    </citation>
    <scope>IDENTIFICATION</scope>
</reference>
<dbReference type="PANTHER" id="PTHR12341">
    <property type="entry name" value="5'-&gt;3' EXORIBONUCLEASE"/>
    <property type="match status" value="1"/>
</dbReference>
<sequence length="280" mass="30750">MSPTNPSRRPHPLLPPVSPSPSPFPSPGAATSASRRPRLLAPPPPPPPPPSSCPRLRLRLRLAPPHAATAARGAIGSAAPEEEEEEMGVLAFYRWLADRYPQTVSDAVEEEPVELEPGAFVPVDLRRPNPNGLKFDNLYLDMNGIIHPCFHPEGHARSYSPIPSVFSSSNQPILCSISPWIWTPSPAAGTDHLRRGAALKGNFVEQDECVARNFKQAAKLLGLDSKLEKNLLIPFREIKEFDILGHRLGLRHHRGLLLPSLDESDVTYSECLGTVIITMY</sequence>
<proteinExistence type="predicted"/>
<feature type="region of interest" description="Disordered" evidence="1">
    <location>
        <begin position="1"/>
        <end position="56"/>
    </location>
</feature>